<proteinExistence type="predicted"/>
<keyword evidence="2" id="KW-1185">Reference proteome</keyword>
<name>A0AAD6YMI7_9AGAR</name>
<evidence type="ECO:0000313" key="2">
    <source>
        <dbReference type="Proteomes" id="UP001219525"/>
    </source>
</evidence>
<reference evidence="1" key="1">
    <citation type="submission" date="2023-03" db="EMBL/GenBank/DDBJ databases">
        <title>Massive genome expansion in bonnet fungi (Mycena s.s.) driven by repeated elements and novel gene families across ecological guilds.</title>
        <authorList>
            <consortium name="Lawrence Berkeley National Laboratory"/>
            <person name="Harder C.B."/>
            <person name="Miyauchi S."/>
            <person name="Viragh M."/>
            <person name="Kuo A."/>
            <person name="Thoen E."/>
            <person name="Andreopoulos B."/>
            <person name="Lu D."/>
            <person name="Skrede I."/>
            <person name="Drula E."/>
            <person name="Henrissat B."/>
            <person name="Morin E."/>
            <person name="Kohler A."/>
            <person name="Barry K."/>
            <person name="LaButti K."/>
            <person name="Morin E."/>
            <person name="Salamov A."/>
            <person name="Lipzen A."/>
            <person name="Mereny Z."/>
            <person name="Hegedus B."/>
            <person name="Baldrian P."/>
            <person name="Stursova M."/>
            <person name="Weitz H."/>
            <person name="Taylor A."/>
            <person name="Grigoriev I.V."/>
            <person name="Nagy L.G."/>
            <person name="Martin F."/>
            <person name="Kauserud H."/>
        </authorList>
    </citation>
    <scope>NUCLEOTIDE SEQUENCE</scope>
    <source>
        <strain evidence="1">9144</strain>
    </source>
</reference>
<feature type="non-terminal residue" evidence="1">
    <location>
        <position position="1"/>
    </location>
</feature>
<evidence type="ECO:0000313" key="1">
    <source>
        <dbReference type="EMBL" id="KAJ7223607.1"/>
    </source>
</evidence>
<protein>
    <submittedName>
        <fullName evidence="1">Uncharacterized protein</fullName>
    </submittedName>
</protein>
<organism evidence="1 2">
    <name type="scientific">Mycena pura</name>
    <dbReference type="NCBI Taxonomy" id="153505"/>
    <lineage>
        <taxon>Eukaryota</taxon>
        <taxon>Fungi</taxon>
        <taxon>Dikarya</taxon>
        <taxon>Basidiomycota</taxon>
        <taxon>Agaricomycotina</taxon>
        <taxon>Agaricomycetes</taxon>
        <taxon>Agaricomycetidae</taxon>
        <taxon>Agaricales</taxon>
        <taxon>Marasmiineae</taxon>
        <taxon>Mycenaceae</taxon>
        <taxon>Mycena</taxon>
    </lineage>
</organism>
<feature type="non-terminal residue" evidence="1">
    <location>
        <position position="108"/>
    </location>
</feature>
<dbReference type="AlphaFoldDB" id="A0AAD6YMI7"/>
<dbReference type="Proteomes" id="UP001219525">
    <property type="component" value="Unassembled WGS sequence"/>
</dbReference>
<sequence length="108" mass="12813">IQWMATVELGLILGCNFVRFKSPQGKFIPGKTRLFTTQTPISFHLIWRLYVTRRYTNNDEIEKWLTETQIHIQWILVVNQALKRDCILTDSCRFVLSARQQELVLSTW</sequence>
<gene>
    <name evidence="1" type="ORF">GGX14DRAFT_302023</name>
</gene>
<dbReference type="EMBL" id="JARJCW010000006">
    <property type="protein sequence ID" value="KAJ7223607.1"/>
    <property type="molecule type" value="Genomic_DNA"/>
</dbReference>
<accession>A0AAD6YMI7</accession>
<comment type="caution">
    <text evidence="1">The sequence shown here is derived from an EMBL/GenBank/DDBJ whole genome shotgun (WGS) entry which is preliminary data.</text>
</comment>